<reference evidence="5 6" key="1">
    <citation type="submission" date="2020-05" db="EMBL/GenBank/DDBJ databases">
        <title>Identification and distribution of gene clusters putatively required for synthesis of sphingolipid metabolism inhibitors in phylogenetically diverse species of the filamentous fungus Fusarium.</title>
        <authorList>
            <person name="Kim H.-S."/>
            <person name="Busman M."/>
            <person name="Brown D.W."/>
            <person name="Divon H."/>
            <person name="Uhlig S."/>
            <person name="Proctor R.H."/>
        </authorList>
    </citation>
    <scope>NUCLEOTIDE SEQUENCE [LARGE SCALE GENOMIC DNA]</scope>
    <source>
        <strain evidence="5 6">NRRL 25311</strain>
    </source>
</reference>
<dbReference type="InterPro" id="IPR015915">
    <property type="entry name" value="Kelch-typ_b-propeller"/>
</dbReference>
<evidence type="ECO:0000256" key="4">
    <source>
        <dbReference type="SAM" id="Phobius"/>
    </source>
</evidence>
<accession>A0A8H5TPE1</accession>
<name>A0A8H5TPE1_9HYPO</name>
<feature type="region of interest" description="Disordered" evidence="3">
    <location>
        <begin position="1083"/>
        <end position="1156"/>
    </location>
</feature>
<evidence type="ECO:0000256" key="1">
    <source>
        <dbReference type="ARBA" id="ARBA00022737"/>
    </source>
</evidence>
<dbReference type="EMBL" id="JAAOAK010000311">
    <property type="protein sequence ID" value="KAF5674816.1"/>
    <property type="molecule type" value="Genomic_DNA"/>
</dbReference>
<keyword evidence="4" id="KW-0812">Transmembrane</keyword>
<keyword evidence="6" id="KW-1185">Reference proteome</keyword>
<sequence length="1246" mass="138132">MQRRAASTALGAGKTKSKMFLKKETRWGETYYIVNRWPETPKLPEEHEYFRINDLLLDLDDMLSKHVRPSLEEDEERALRKWSRDSKRDDVRWKLHRMETSLTWSRIKASEIHSEPCSSWRLGSHDLFSAALQAPTPAPLIESSKKQQGPPNNATAERELNKLHLVSSNNGIPKQALEDDSSLLRWFQSRAQSSWSEQYRAISPSHSAQLSAALRKQDSLTNLRRLVSQYLSVETSAISFHQLKSPGQEKSTEDLSSDLRNTCENLLKQDTLQNKHDILVFLGNLSQRLTARGDHLGGTLCGLGLRLSAEICKPTASKRYFQIGLQTGYWTGSYQGSMDILHCLETYQCHLNSFSQPDGLDLCGRQELLELLLGRSRTHNHSALSLINACLHGREKETAFEAYRASIILIGHLGMIEWLNQEQRTSAAIIQRLVRRSDSKDKKRQLEAILSEAFRSAKSIAGSSVVAQSHDAVLTDPSQKRLDGKIRVGPEVPLGRRLVPHPERWFPYPPPFYSTTGTVLHPAPWFVRIMIRAGSASNARPYHQQAGRIRRLTTKNQLASRNIRVLLLGAGETRRDLAVSTGVADFSFLLITSAIALLLDDDCPGLNTSSFLAVRDQPTGRERYANPTQSLTFEWRDSVEVMSPAGLLTNTPIDPYFIYHDLSNVASSGMPQPYANLSKNSTVPDVSGGIFWPDTINKKIYLFGGEFNGVTPWDFDLYAYDIINDEWDNMGVSRTDDVVGLSYGAGLSIPDRGEAYYYGGWMNNATDADWGDTPQIPTSYLLRYEMDTNSWSNDTGPDDIGRAEGVMVHIPAGDGGMLVYFGGIRAAEGGGWEGQPMDQIILYDVLSGKSYFQNATGDIPESRRRFCAGATWTKDQSSYNIYLYGGAGEEQGSSGFDDIYILTLPTFTWIKMYPEGNGTGDYPHHSFTCNVVNEAQMLIHGGFFPLTNDCDVPDQWGLHDMSLGRQNKDKSPWMLYDPELTKYAVPTDIISVVGGNPNGGATKTAPADGFDHQDLKALMTRTASAGSRTATRDVFGPTETGDHESGATLSTGAIAGIAAGGAVALIAVLVTCFCLIRKHRRRRERVGSQQPMTQSYDYHHPQHPSFASNQPSPSPWSPQSSNFTPSSPVGYTGPQLAQSHSGPPVELPSGHLEDSFYVSPRTEPVSAVEPKYDANGNLWVPQVSMMQIPDQGHSPGSPPYYDGTMASNSSKNGPEYFPPGAPQELAADRRTSYVPGQPVHQTYYHP</sequence>
<dbReference type="Proteomes" id="UP000562682">
    <property type="component" value="Unassembled WGS sequence"/>
</dbReference>
<dbReference type="SUPFAM" id="SSF50965">
    <property type="entry name" value="Galactose oxidase, central domain"/>
    <property type="match status" value="1"/>
</dbReference>
<dbReference type="PANTHER" id="PTHR47435:SF4">
    <property type="entry name" value="KELCH REPEAT PROTEIN (AFU_ORTHOLOGUE AFUA_5G12780)"/>
    <property type="match status" value="1"/>
</dbReference>
<keyword evidence="4" id="KW-0472">Membrane</keyword>
<protein>
    <submittedName>
        <fullName evidence="5">Uncharacterized protein</fullName>
    </submittedName>
</protein>
<dbReference type="AlphaFoldDB" id="A0A8H5TPE1"/>
<evidence type="ECO:0000256" key="3">
    <source>
        <dbReference type="SAM" id="MobiDB-lite"/>
    </source>
</evidence>
<evidence type="ECO:0000313" key="5">
    <source>
        <dbReference type="EMBL" id="KAF5674816.1"/>
    </source>
</evidence>
<dbReference type="InterPro" id="IPR011043">
    <property type="entry name" value="Gal_Oxase/kelch_b-propeller"/>
</dbReference>
<dbReference type="PANTHER" id="PTHR47435">
    <property type="entry name" value="KELCH REPEAT PROTEIN (AFU_ORTHOLOGUE AFUA_5G12780)"/>
    <property type="match status" value="1"/>
</dbReference>
<proteinExistence type="predicted"/>
<keyword evidence="1" id="KW-0677">Repeat</keyword>
<evidence type="ECO:0000256" key="2">
    <source>
        <dbReference type="ARBA" id="ARBA00023004"/>
    </source>
</evidence>
<comment type="caution">
    <text evidence="5">The sequence shown here is derived from an EMBL/GenBank/DDBJ whole genome shotgun (WGS) entry which is preliminary data.</text>
</comment>
<feature type="compositionally biased region" description="Polar residues" evidence="3">
    <location>
        <begin position="1123"/>
        <end position="1141"/>
    </location>
</feature>
<keyword evidence="4" id="KW-1133">Transmembrane helix</keyword>
<gene>
    <name evidence="5" type="ORF">FDENT_9910</name>
</gene>
<keyword evidence="2" id="KW-0408">Iron</keyword>
<dbReference type="Gene3D" id="2.120.10.80">
    <property type="entry name" value="Kelch-type beta propeller"/>
    <property type="match status" value="1"/>
</dbReference>
<feature type="transmembrane region" description="Helical" evidence="4">
    <location>
        <begin position="1053"/>
        <end position="1076"/>
    </location>
</feature>
<feature type="region of interest" description="Disordered" evidence="3">
    <location>
        <begin position="1189"/>
        <end position="1223"/>
    </location>
</feature>
<feature type="compositionally biased region" description="Polar residues" evidence="3">
    <location>
        <begin position="1087"/>
        <end position="1096"/>
    </location>
</feature>
<dbReference type="GO" id="GO:0019760">
    <property type="term" value="P:glucosinolate metabolic process"/>
    <property type="evidence" value="ECO:0007669"/>
    <property type="project" value="UniProtKB-ARBA"/>
</dbReference>
<organism evidence="5 6">
    <name type="scientific">Fusarium denticulatum</name>
    <dbReference type="NCBI Taxonomy" id="48507"/>
    <lineage>
        <taxon>Eukaryota</taxon>
        <taxon>Fungi</taxon>
        <taxon>Dikarya</taxon>
        <taxon>Ascomycota</taxon>
        <taxon>Pezizomycotina</taxon>
        <taxon>Sordariomycetes</taxon>
        <taxon>Hypocreomycetidae</taxon>
        <taxon>Hypocreales</taxon>
        <taxon>Nectriaceae</taxon>
        <taxon>Fusarium</taxon>
        <taxon>Fusarium fujikuroi species complex</taxon>
    </lineage>
</organism>
<evidence type="ECO:0000313" key="6">
    <source>
        <dbReference type="Proteomes" id="UP000562682"/>
    </source>
</evidence>